<organism evidence="2 3">
    <name type="scientific">Elysia crispata</name>
    <name type="common">lettuce slug</name>
    <dbReference type="NCBI Taxonomy" id="231223"/>
    <lineage>
        <taxon>Eukaryota</taxon>
        <taxon>Metazoa</taxon>
        <taxon>Spiralia</taxon>
        <taxon>Lophotrochozoa</taxon>
        <taxon>Mollusca</taxon>
        <taxon>Gastropoda</taxon>
        <taxon>Heterobranchia</taxon>
        <taxon>Euthyneura</taxon>
        <taxon>Panpulmonata</taxon>
        <taxon>Sacoglossa</taxon>
        <taxon>Placobranchoidea</taxon>
        <taxon>Plakobranchidae</taxon>
        <taxon>Elysia</taxon>
    </lineage>
</organism>
<dbReference type="EMBL" id="JAWDGP010008074">
    <property type="protein sequence ID" value="KAK3691848.1"/>
    <property type="molecule type" value="Genomic_DNA"/>
</dbReference>
<keyword evidence="3" id="KW-1185">Reference proteome</keyword>
<feature type="compositionally biased region" description="Low complexity" evidence="1">
    <location>
        <begin position="98"/>
        <end position="110"/>
    </location>
</feature>
<evidence type="ECO:0000256" key="1">
    <source>
        <dbReference type="SAM" id="MobiDB-lite"/>
    </source>
</evidence>
<feature type="region of interest" description="Disordered" evidence="1">
    <location>
        <begin position="98"/>
        <end position="125"/>
    </location>
</feature>
<name>A0AAE0XEC0_9GAST</name>
<evidence type="ECO:0000313" key="2">
    <source>
        <dbReference type="EMBL" id="KAK3691848.1"/>
    </source>
</evidence>
<dbReference type="Proteomes" id="UP001283361">
    <property type="component" value="Unassembled WGS sequence"/>
</dbReference>
<gene>
    <name evidence="2" type="ORF">RRG08_014230</name>
</gene>
<sequence>MLCRSTDGRTSWIPDARDMSDAPRANWRPRLSYHHTGLRPFRHSAIFGERCLIFFFYRNREHGVTVFAAVEEEPLASAQFNRAVRGSFVQRRLLHVKSTTSPTTPSRQSQLNVIPPANHRSSPSLPADSFKTKDHYLRPPNTNVKQLAWRFYFTIFCPIPYFFRRLAQ</sequence>
<proteinExistence type="predicted"/>
<evidence type="ECO:0000313" key="3">
    <source>
        <dbReference type="Proteomes" id="UP001283361"/>
    </source>
</evidence>
<dbReference type="AlphaFoldDB" id="A0AAE0XEC0"/>
<accession>A0AAE0XEC0</accession>
<reference evidence="2" key="1">
    <citation type="journal article" date="2023" name="G3 (Bethesda)">
        <title>A reference genome for the long-term kleptoplast-retaining sea slug Elysia crispata morphotype clarki.</title>
        <authorList>
            <person name="Eastman K.E."/>
            <person name="Pendleton A.L."/>
            <person name="Shaikh M.A."/>
            <person name="Suttiyut T."/>
            <person name="Ogas R."/>
            <person name="Tomko P."/>
            <person name="Gavelis G."/>
            <person name="Widhalm J.R."/>
            <person name="Wisecaver J.H."/>
        </authorList>
    </citation>
    <scope>NUCLEOTIDE SEQUENCE</scope>
    <source>
        <strain evidence="2">ECLA1</strain>
    </source>
</reference>
<comment type="caution">
    <text evidence="2">The sequence shown here is derived from an EMBL/GenBank/DDBJ whole genome shotgun (WGS) entry which is preliminary data.</text>
</comment>
<protein>
    <submittedName>
        <fullName evidence="2">Uncharacterized protein</fullName>
    </submittedName>
</protein>